<dbReference type="AlphaFoldDB" id="U6L239"/>
<gene>
    <name evidence="3" type="ORF">ETH_00038240</name>
</gene>
<keyword evidence="4" id="KW-1185">Reference proteome</keyword>
<organism evidence="3 4">
    <name type="scientific">Eimeria tenella</name>
    <name type="common">Coccidian parasite</name>
    <dbReference type="NCBI Taxonomy" id="5802"/>
    <lineage>
        <taxon>Eukaryota</taxon>
        <taxon>Sar</taxon>
        <taxon>Alveolata</taxon>
        <taxon>Apicomplexa</taxon>
        <taxon>Conoidasida</taxon>
        <taxon>Coccidia</taxon>
        <taxon>Eucoccidiorida</taxon>
        <taxon>Eimeriorina</taxon>
        <taxon>Eimeriidae</taxon>
        <taxon>Eimeria</taxon>
    </lineage>
</organism>
<dbReference type="Proteomes" id="UP000030747">
    <property type="component" value="Unassembled WGS sequence"/>
</dbReference>
<evidence type="ECO:0000256" key="2">
    <source>
        <dbReference type="SAM" id="MobiDB-lite"/>
    </source>
</evidence>
<dbReference type="RefSeq" id="XP_013235186.1">
    <property type="nucleotide sequence ID" value="XM_013379732.1"/>
</dbReference>
<feature type="region of interest" description="Disordered" evidence="2">
    <location>
        <begin position="89"/>
        <end position="141"/>
    </location>
</feature>
<accession>U6L239</accession>
<dbReference type="VEuPathDB" id="ToxoDB:ETH_00038240"/>
<sequence length="237" mass="25741">MHGVLQQQQLRVYAIVGGRVYRQPPLRDVLLQRLAEALSDLSICADLLLLQLCCWTLPCGFSWRAPLSRKRLLMAQAAANKYCAELHQQQQQQQQQQGEQMDSEDAAAASSPSNSSSSSSSSSSSTSSNASSNSSKSSSSSSRVKVVYRRPLCAAAARVLEEERKRLTAEAQKHEAQRVALTRQWGEATAAAAAEAAQLQQQQQAVSKLRSLLLQAAPNPHEAAALLQQLKITADSQ</sequence>
<feature type="compositionally biased region" description="Low complexity" evidence="2">
    <location>
        <begin position="106"/>
        <end position="141"/>
    </location>
</feature>
<feature type="coiled-coil region" evidence="1">
    <location>
        <begin position="157"/>
        <end position="184"/>
    </location>
</feature>
<dbReference type="VEuPathDB" id="ToxoDB:ETH2_0310800"/>
<protein>
    <submittedName>
        <fullName evidence="3">Uncharacterized protein</fullName>
    </submittedName>
</protein>
<proteinExistence type="predicted"/>
<reference evidence="3" key="1">
    <citation type="submission" date="2013-10" db="EMBL/GenBank/DDBJ databases">
        <title>Genomic analysis of the causative agents of coccidiosis in chickens.</title>
        <authorList>
            <person name="Reid A.J."/>
            <person name="Blake D."/>
            <person name="Billington K."/>
            <person name="Browne H."/>
            <person name="Dunn M."/>
            <person name="Hung S."/>
            <person name="Kawahara F."/>
            <person name="Miranda-Saavedra D."/>
            <person name="Mourier T."/>
            <person name="Nagra H."/>
            <person name="Otto T.D."/>
            <person name="Rawlings N."/>
            <person name="Sanchez A."/>
            <person name="Sanders M."/>
            <person name="Subramaniam C."/>
            <person name="Tay Y."/>
            <person name="Dear P."/>
            <person name="Doerig C."/>
            <person name="Gruber A."/>
            <person name="Parkinson J."/>
            <person name="Shirley M."/>
            <person name="Wan K.L."/>
            <person name="Berriman M."/>
            <person name="Tomley F."/>
            <person name="Pain A."/>
        </authorList>
    </citation>
    <scope>NUCLEOTIDE SEQUENCE [LARGE SCALE GENOMIC DNA]</scope>
    <source>
        <strain evidence="3">Houghton</strain>
    </source>
</reference>
<evidence type="ECO:0000313" key="3">
    <source>
        <dbReference type="EMBL" id="CDJ44437.1"/>
    </source>
</evidence>
<dbReference type="GeneID" id="25256689"/>
<evidence type="ECO:0000256" key="1">
    <source>
        <dbReference type="SAM" id="Coils"/>
    </source>
</evidence>
<name>U6L239_EIMTE</name>
<evidence type="ECO:0000313" key="4">
    <source>
        <dbReference type="Proteomes" id="UP000030747"/>
    </source>
</evidence>
<reference evidence="3" key="2">
    <citation type="submission" date="2013-10" db="EMBL/GenBank/DDBJ databases">
        <authorList>
            <person name="Aslett M."/>
        </authorList>
    </citation>
    <scope>NUCLEOTIDE SEQUENCE [LARGE SCALE GENOMIC DNA]</scope>
    <source>
        <strain evidence="3">Houghton</strain>
    </source>
</reference>
<keyword evidence="1" id="KW-0175">Coiled coil</keyword>
<dbReference type="OrthoDB" id="348722at2759"/>
<dbReference type="EMBL" id="HG677082">
    <property type="protein sequence ID" value="CDJ44437.1"/>
    <property type="molecule type" value="Genomic_DNA"/>
</dbReference>